<dbReference type="AlphaFoldDB" id="A0A0C3IK18"/>
<evidence type="ECO:0000313" key="1">
    <source>
        <dbReference type="EMBL" id="KIN97297.1"/>
    </source>
</evidence>
<dbReference type="HOGENOM" id="CLU_1835956_0_0_1"/>
<keyword evidence="2" id="KW-1185">Reference proteome</keyword>
<sequence>MIRGTTTIYEERQRTVNEKLGDMIQRYYYEWGEWSGRAEGLNLATATVTTMTTTATTVTATTTTTRLEADWWPCKAGTAVHWERGAMSAGTADSCDEVQPASLRSRLKNLCSNVIGDRRGYDIRRTWKWSPTTQVFIFVS</sequence>
<dbReference type="InParanoid" id="A0A0C3IK18"/>
<evidence type="ECO:0000313" key="2">
    <source>
        <dbReference type="Proteomes" id="UP000054217"/>
    </source>
</evidence>
<dbReference type="Proteomes" id="UP000054217">
    <property type="component" value="Unassembled WGS sequence"/>
</dbReference>
<name>A0A0C3IK18_PISTI</name>
<dbReference type="EMBL" id="KN832031">
    <property type="protein sequence ID" value="KIN97297.1"/>
    <property type="molecule type" value="Genomic_DNA"/>
</dbReference>
<proteinExistence type="predicted"/>
<reference evidence="1 2" key="1">
    <citation type="submission" date="2014-04" db="EMBL/GenBank/DDBJ databases">
        <authorList>
            <consortium name="DOE Joint Genome Institute"/>
            <person name="Kuo A."/>
            <person name="Kohler A."/>
            <person name="Costa M.D."/>
            <person name="Nagy L.G."/>
            <person name="Floudas D."/>
            <person name="Copeland A."/>
            <person name="Barry K.W."/>
            <person name="Cichocki N."/>
            <person name="Veneault-Fourrey C."/>
            <person name="LaButti K."/>
            <person name="Lindquist E.A."/>
            <person name="Lipzen A."/>
            <person name="Lundell T."/>
            <person name="Morin E."/>
            <person name="Murat C."/>
            <person name="Sun H."/>
            <person name="Tunlid A."/>
            <person name="Henrissat B."/>
            <person name="Grigoriev I.V."/>
            <person name="Hibbett D.S."/>
            <person name="Martin F."/>
            <person name="Nordberg H.P."/>
            <person name="Cantor M.N."/>
            <person name="Hua S.X."/>
        </authorList>
    </citation>
    <scope>NUCLEOTIDE SEQUENCE [LARGE SCALE GENOMIC DNA]</scope>
    <source>
        <strain evidence="1 2">Marx 270</strain>
    </source>
</reference>
<accession>A0A0C3IK18</accession>
<protein>
    <submittedName>
        <fullName evidence="1">Uncharacterized protein</fullName>
    </submittedName>
</protein>
<reference evidence="2" key="2">
    <citation type="submission" date="2015-01" db="EMBL/GenBank/DDBJ databases">
        <title>Evolutionary Origins and Diversification of the Mycorrhizal Mutualists.</title>
        <authorList>
            <consortium name="DOE Joint Genome Institute"/>
            <consortium name="Mycorrhizal Genomics Consortium"/>
            <person name="Kohler A."/>
            <person name="Kuo A."/>
            <person name="Nagy L.G."/>
            <person name="Floudas D."/>
            <person name="Copeland A."/>
            <person name="Barry K.W."/>
            <person name="Cichocki N."/>
            <person name="Veneault-Fourrey C."/>
            <person name="LaButti K."/>
            <person name="Lindquist E.A."/>
            <person name="Lipzen A."/>
            <person name="Lundell T."/>
            <person name="Morin E."/>
            <person name="Murat C."/>
            <person name="Riley R."/>
            <person name="Ohm R."/>
            <person name="Sun H."/>
            <person name="Tunlid A."/>
            <person name="Henrissat B."/>
            <person name="Grigoriev I.V."/>
            <person name="Hibbett D.S."/>
            <person name="Martin F."/>
        </authorList>
    </citation>
    <scope>NUCLEOTIDE SEQUENCE [LARGE SCALE GENOMIC DNA]</scope>
    <source>
        <strain evidence="2">Marx 270</strain>
    </source>
</reference>
<organism evidence="1 2">
    <name type="scientific">Pisolithus tinctorius Marx 270</name>
    <dbReference type="NCBI Taxonomy" id="870435"/>
    <lineage>
        <taxon>Eukaryota</taxon>
        <taxon>Fungi</taxon>
        <taxon>Dikarya</taxon>
        <taxon>Basidiomycota</taxon>
        <taxon>Agaricomycotina</taxon>
        <taxon>Agaricomycetes</taxon>
        <taxon>Agaricomycetidae</taxon>
        <taxon>Boletales</taxon>
        <taxon>Sclerodermatineae</taxon>
        <taxon>Pisolithaceae</taxon>
        <taxon>Pisolithus</taxon>
    </lineage>
</organism>
<gene>
    <name evidence="1" type="ORF">M404DRAFT_32400</name>
</gene>